<dbReference type="InterPro" id="IPR050956">
    <property type="entry name" value="2C_system_His_kinase"/>
</dbReference>
<feature type="region of interest" description="Disordered" evidence="5">
    <location>
        <begin position="211"/>
        <end position="315"/>
    </location>
</feature>
<dbReference type="SMART" id="SM00448">
    <property type="entry name" value="REC"/>
    <property type="match status" value="1"/>
</dbReference>
<feature type="compositionally biased region" description="Basic and acidic residues" evidence="5">
    <location>
        <begin position="1"/>
        <end position="10"/>
    </location>
</feature>
<name>I4YHQ8_WALMC</name>
<gene>
    <name evidence="8" type="ORF">WALSEDRAFT_59237</name>
</gene>
<reference evidence="8 9" key="1">
    <citation type="journal article" date="2012" name="Fungal Genet. Biol.">
        <title>The genome of the xerotolerant mold Wallemia sebi reveals adaptations to osmotic stress and suggests cryptic sexual reproduction.</title>
        <authorList>
            <person name="Padamsee M."/>
            <person name="Kumar T.K.A."/>
            <person name="Riley R."/>
            <person name="Binder M."/>
            <person name="Boyd A."/>
            <person name="Calvo A.M."/>
            <person name="Furukawa K."/>
            <person name="Hesse C."/>
            <person name="Hohmann S."/>
            <person name="James T.Y."/>
            <person name="LaButti K."/>
            <person name="Lapidus A."/>
            <person name="Lindquist E."/>
            <person name="Lucas S."/>
            <person name="Miller K."/>
            <person name="Shantappa S."/>
            <person name="Grigoriev I.V."/>
            <person name="Hibbett D.S."/>
            <person name="McLaughlin D.J."/>
            <person name="Spatafora J.W."/>
            <person name="Aime M.C."/>
        </authorList>
    </citation>
    <scope>NUCLEOTIDE SEQUENCE [LARGE SCALE GENOMIC DNA]</scope>
    <source>
        <strain evidence="9">ATCC MYA-4683 / CBS 633.66</strain>
    </source>
</reference>
<proteinExistence type="predicted"/>
<evidence type="ECO:0000256" key="5">
    <source>
        <dbReference type="SAM" id="MobiDB-lite"/>
    </source>
</evidence>
<dbReference type="STRING" id="671144.I4YHQ8"/>
<dbReference type="PANTHER" id="PTHR43719">
    <property type="entry name" value="TWO-COMPONENT HISTIDINE KINASE"/>
    <property type="match status" value="1"/>
</dbReference>
<accession>I4YHQ8</accession>
<dbReference type="Pfam" id="PF02518">
    <property type="entry name" value="HATPase_c"/>
    <property type="match status" value="1"/>
</dbReference>
<dbReference type="InterPro" id="IPR003661">
    <property type="entry name" value="HisK_dim/P_dom"/>
</dbReference>
<dbReference type="InParanoid" id="I4YHQ8"/>
<dbReference type="EMBL" id="JH668224">
    <property type="protein sequence ID" value="EIM23500.1"/>
    <property type="molecule type" value="Genomic_DNA"/>
</dbReference>
<dbReference type="InterPro" id="IPR004358">
    <property type="entry name" value="Sig_transdc_His_kin-like_C"/>
</dbReference>
<keyword evidence="2" id="KW-0808">Transferase</keyword>
<evidence type="ECO:0000259" key="6">
    <source>
        <dbReference type="PROSITE" id="PS50109"/>
    </source>
</evidence>
<evidence type="ECO:0000256" key="1">
    <source>
        <dbReference type="ARBA" id="ARBA00022553"/>
    </source>
</evidence>
<dbReference type="InterPro" id="IPR029016">
    <property type="entry name" value="GAF-like_dom_sf"/>
</dbReference>
<dbReference type="InterPro" id="IPR005467">
    <property type="entry name" value="His_kinase_dom"/>
</dbReference>
<keyword evidence="1 4" id="KW-0597">Phosphoprotein</keyword>
<dbReference type="PROSITE" id="PS50109">
    <property type="entry name" value="HIS_KIN"/>
    <property type="match status" value="1"/>
</dbReference>
<dbReference type="GeneID" id="18473240"/>
<dbReference type="CDD" id="cd17546">
    <property type="entry name" value="REC_hyHK_CKI1_RcsC-like"/>
    <property type="match status" value="1"/>
</dbReference>
<feature type="compositionally biased region" description="Polar residues" evidence="5">
    <location>
        <begin position="301"/>
        <end position="310"/>
    </location>
</feature>
<dbReference type="PRINTS" id="PR00344">
    <property type="entry name" value="BCTRLSENSOR"/>
</dbReference>
<dbReference type="Pfam" id="PF01590">
    <property type="entry name" value="GAF"/>
    <property type="match status" value="1"/>
</dbReference>
<dbReference type="CDD" id="cd00082">
    <property type="entry name" value="HisKA"/>
    <property type="match status" value="1"/>
</dbReference>
<feature type="compositionally biased region" description="Polar residues" evidence="5">
    <location>
        <begin position="1298"/>
        <end position="1348"/>
    </location>
</feature>
<keyword evidence="9" id="KW-1185">Reference proteome</keyword>
<dbReference type="Gene3D" id="1.10.287.130">
    <property type="match status" value="1"/>
</dbReference>
<dbReference type="Proteomes" id="UP000005242">
    <property type="component" value="Unassembled WGS sequence"/>
</dbReference>
<dbReference type="SUPFAM" id="SSF52172">
    <property type="entry name" value="CheY-like"/>
    <property type="match status" value="1"/>
</dbReference>
<evidence type="ECO:0000256" key="3">
    <source>
        <dbReference type="ARBA" id="ARBA00022777"/>
    </source>
</evidence>
<evidence type="ECO:0000256" key="4">
    <source>
        <dbReference type="PROSITE-ProRule" id="PRU00169"/>
    </source>
</evidence>
<dbReference type="RefSeq" id="XP_006956178.1">
    <property type="nucleotide sequence ID" value="XM_006956116.1"/>
</dbReference>
<dbReference type="InterPro" id="IPR003594">
    <property type="entry name" value="HATPase_dom"/>
</dbReference>
<evidence type="ECO:0000313" key="8">
    <source>
        <dbReference type="EMBL" id="EIM23500.1"/>
    </source>
</evidence>
<evidence type="ECO:0000259" key="7">
    <source>
        <dbReference type="PROSITE" id="PS50110"/>
    </source>
</evidence>
<feature type="compositionally biased region" description="Low complexity" evidence="5">
    <location>
        <begin position="1353"/>
        <end position="1372"/>
    </location>
</feature>
<dbReference type="eggNOG" id="KOG0519">
    <property type="taxonomic scope" value="Eukaryota"/>
</dbReference>
<dbReference type="InterPro" id="IPR001789">
    <property type="entry name" value="Sig_transdc_resp-reg_receiver"/>
</dbReference>
<sequence length="1555" mass="172002">MPGGSRDKHNISQSIHSHTSPARSTSVAVDIDKPYLPSIYTGMNTSTDDDHLSNPDEYDWALFMSAYAAGRWDPFEIPRPPLKTNSATLSVDSRRTYSAHRALDKIDGFTTSRRRSSINESYLPSNPSTFLEPQSPSNSTPVSGQKTRSAPMSHASSVSEDIDDNETSLYPINLSSTQQNLAFGPDLAVQVATHSLIHSDDINKKLFKGTEDATDRPASAPEGSKQRDLKSALPSQTYDDTKHSSTGYMDYVSPTPQSKVAPLNTNDRQFSYESELSTDTSTPTNTRPHFLNREDSDRTVMNDTTPSRQPDQPDLDKLTEAFDHQHIIDPTSPVTSVKALPIEMNSIKDPIPSRLSSDRIQNLAEKQFSELSYLVPPLPLNEDARRKELFKFDLLRGTPDLSLDRILHLVKLVFQTKCVIISLVNGENVVLKAHTGYEEMFETDIRVNEPRKTALSSHAILQQNDEPLVSLDITKDWRFSKNPSFSPKARFYAAAPIRTYNGYNIGALALIDSQPRTEFTPRQRHTLKEFASIVLREMELWRDKCQMRTRDLIQSSMEQFNRDILEMNSAGNTKSSNVSDMQKVYDKAATLIKDTLGVEGALVLDISQFEIAENLGDDNELYMPDPITQSQRETPTRTSSSSNLNALKRENRSQSQWPPINRSGSDDAYARSIPILAAAEDGPIPSNRFQPVSEENSEKLAWFLKRNPDGYIFDYGLIPGVFRQFVGVKEKYGMAIVPIFNLSNDKDGPFALLVAYTGDRKLLLEGYEIQFLRAMGVIILSAVLKERILLADKAKQNFISNISHELRTPLHGILAAAELLQDTELDEVQVEFLDTVKACGRSLSETLNHVLDFTKLSGSNTSAGVERGIKLSKVNLKNLVEEAVESTIIGYRGRFAASSEGLGDIYAPPSSSSSSSPSLTTQKVDQISKSIPVEILVDVQFRSNWNCKCEKAGLRRVLQNLVGNSQKFTKSGYIMVILREAPHSPGSKKLPIEIVVIDTGKGMSKSFLDSQVFQPFSQEDPLQAGTGLGLAIVSSIIKSPSVNGQIDIRSREDVGTEIKMTIPVEMIDNKSEEEEKSLTQENIIEKLGYSSNWKPKVTLHGFDTNSMGGEALINVTSNYIRSWLGLECALSTPQNNVYGDILVINEAQEMLLALIQEREFSKPIVLISSSRADKQLYKAKVEYERLGGIARIIYKPAGPTKFDSVMIALINSLAQRSGHARTEKRSNSNFDFFRNLPMPSPAESSGSNKSDYFSEANQSYNSSSGGTPDDHWREQMSEYLSPSGQRTNSTENLMSIQRRNSDKSTQPSANLPTRPSMTPRSVTYHVSPSTSQLNHNRSVSGTWSTFSGHSKDNNSGTHNGSSPSTPGSTISISGAGAILKTSAENEPVKAHGQPFRVLCVDDNAINLNLLTKFLKKKGCEYVEATDGKQAVDIVNSTGPGYFSVILMDVSMPVMDGLQATSEIREIEHQRRKEMREQKDKFGQKSYLNAKSGEVTPPAKIFALTGLAAKEDRRRAFAAGVDGYLIKPASFKSLDLLLSRIGVSHKAPAPTPPSVA</sequence>
<feature type="modified residue" description="4-aspartylphosphate" evidence="4">
    <location>
        <position position="1448"/>
    </location>
</feature>
<protein>
    <submittedName>
        <fullName evidence="8">Uncharacterized protein</fullName>
    </submittedName>
</protein>
<organism evidence="8 9">
    <name type="scientific">Wallemia mellicola (strain ATCC MYA-4683 / CBS 633.66)</name>
    <name type="common">Wallemia sebi (CBS 633.66)</name>
    <dbReference type="NCBI Taxonomy" id="671144"/>
    <lineage>
        <taxon>Eukaryota</taxon>
        <taxon>Fungi</taxon>
        <taxon>Dikarya</taxon>
        <taxon>Basidiomycota</taxon>
        <taxon>Wallemiomycotina</taxon>
        <taxon>Wallemiomycetes</taxon>
        <taxon>Wallemiales</taxon>
        <taxon>Wallemiaceae</taxon>
        <taxon>Wallemia</taxon>
    </lineage>
</organism>
<keyword evidence="3" id="KW-0418">Kinase</keyword>
<feature type="region of interest" description="Disordered" evidence="5">
    <location>
        <begin position="1"/>
        <end position="29"/>
    </location>
</feature>
<dbReference type="OrthoDB" id="21225at2759"/>
<dbReference type="SUPFAM" id="SSF55874">
    <property type="entry name" value="ATPase domain of HSP90 chaperone/DNA topoisomerase II/histidine kinase"/>
    <property type="match status" value="1"/>
</dbReference>
<dbReference type="OMA" id="CIHAGHT"/>
<feature type="compositionally biased region" description="Polar residues" evidence="5">
    <location>
        <begin position="118"/>
        <end position="159"/>
    </location>
</feature>
<dbReference type="SMART" id="SM00387">
    <property type="entry name" value="HATPase_c"/>
    <property type="match status" value="1"/>
</dbReference>
<dbReference type="HOGENOM" id="CLU_000445_114_44_1"/>
<dbReference type="SMART" id="SM00388">
    <property type="entry name" value="HisKA"/>
    <property type="match status" value="1"/>
</dbReference>
<evidence type="ECO:0000256" key="2">
    <source>
        <dbReference type="ARBA" id="ARBA00022679"/>
    </source>
</evidence>
<dbReference type="SUPFAM" id="SSF47384">
    <property type="entry name" value="Homodimeric domain of signal transducing histidine kinase"/>
    <property type="match status" value="1"/>
</dbReference>
<dbReference type="PANTHER" id="PTHR43719:SF11">
    <property type="entry name" value="HISTIDINE KINASE_RESPONSE REGULATOR, PUTATIVE-RELATED"/>
    <property type="match status" value="1"/>
</dbReference>
<dbReference type="InterPro" id="IPR036890">
    <property type="entry name" value="HATPase_C_sf"/>
</dbReference>
<feature type="domain" description="Response regulatory" evidence="7">
    <location>
        <begin position="1396"/>
        <end position="1541"/>
    </location>
</feature>
<dbReference type="Gene3D" id="3.40.50.2300">
    <property type="match status" value="1"/>
</dbReference>
<feature type="region of interest" description="Disordered" evidence="5">
    <location>
        <begin position="114"/>
        <end position="163"/>
    </location>
</feature>
<feature type="compositionally biased region" description="Polar residues" evidence="5">
    <location>
        <begin position="11"/>
        <end position="27"/>
    </location>
</feature>
<dbReference type="KEGG" id="wse:WALSEDRAFT_59237"/>
<dbReference type="InterPro" id="IPR003018">
    <property type="entry name" value="GAF"/>
</dbReference>
<dbReference type="Gene3D" id="3.30.450.40">
    <property type="match status" value="1"/>
</dbReference>
<dbReference type="GO" id="GO:0000155">
    <property type="term" value="F:phosphorelay sensor kinase activity"/>
    <property type="evidence" value="ECO:0007669"/>
    <property type="project" value="InterPro"/>
</dbReference>
<feature type="region of interest" description="Disordered" evidence="5">
    <location>
        <begin position="618"/>
        <end position="666"/>
    </location>
</feature>
<feature type="compositionally biased region" description="Polar residues" evidence="5">
    <location>
        <begin position="627"/>
        <end position="645"/>
    </location>
</feature>
<feature type="domain" description="Histidine kinase" evidence="6">
    <location>
        <begin position="801"/>
        <end position="1066"/>
    </location>
</feature>
<feature type="compositionally biased region" description="Basic and acidic residues" evidence="5">
    <location>
        <begin position="291"/>
        <end position="300"/>
    </location>
</feature>
<dbReference type="Pfam" id="PF00512">
    <property type="entry name" value="HisKA"/>
    <property type="match status" value="1"/>
</dbReference>
<dbReference type="FunFam" id="1.10.287.130:FF:000023">
    <property type="entry name" value="Sensor histidine kinase/response regulator, putative"/>
    <property type="match status" value="1"/>
</dbReference>
<dbReference type="InterPro" id="IPR011006">
    <property type="entry name" value="CheY-like_superfamily"/>
</dbReference>
<dbReference type="SUPFAM" id="SSF55781">
    <property type="entry name" value="GAF domain-like"/>
    <property type="match status" value="1"/>
</dbReference>
<feature type="compositionally biased region" description="Polar residues" evidence="5">
    <location>
        <begin position="1242"/>
        <end position="1266"/>
    </location>
</feature>
<feature type="compositionally biased region" description="Polar residues" evidence="5">
    <location>
        <begin position="254"/>
        <end position="287"/>
    </location>
</feature>
<evidence type="ECO:0000313" key="9">
    <source>
        <dbReference type="Proteomes" id="UP000005242"/>
    </source>
</evidence>
<feature type="region of interest" description="Disordered" evidence="5">
    <location>
        <begin position="1298"/>
        <end position="1372"/>
    </location>
</feature>
<dbReference type="Gene3D" id="3.30.565.10">
    <property type="entry name" value="Histidine kinase-like ATPase, C-terminal domain"/>
    <property type="match status" value="1"/>
</dbReference>
<dbReference type="PROSITE" id="PS50110">
    <property type="entry name" value="RESPONSE_REGULATORY"/>
    <property type="match status" value="1"/>
</dbReference>
<feature type="region of interest" description="Disordered" evidence="5">
    <location>
        <begin position="1217"/>
        <end position="1273"/>
    </location>
</feature>
<dbReference type="Pfam" id="PF00072">
    <property type="entry name" value="Response_reg"/>
    <property type="match status" value="1"/>
</dbReference>
<dbReference type="InterPro" id="IPR036097">
    <property type="entry name" value="HisK_dim/P_sf"/>
</dbReference>